<reference evidence="3" key="1">
    <citation type="submission" date="2016-10" db="EMBL/GenBank/DDBJ databases">
        <title>Sequence of Gallionella enrichment culture.</title>
        <authorList>
            <person name="Poehlein A."/>
            <person name="Muehling M."/>
            <person name="Daniel R."/>
        </authorList>
    </citation>
    <scope>NUCLEOTIDE SEQUENCE</scope>
</reference>
<dbReference type="EC" id="2.4.1.319" evidence="3"/>
<keyword evidence="1 3" id="KW-0328">Glycosyltransferase</keyword>
<gene>
    <name evidence="3" type="ORF">GALL_375080</name>
</gene>
<keyword evidence="2 3" id="KW-0808">Transferase</keyword>
<sequence length="215" mass="24235">MEDARFTRFIEDDGSVNYFGMYTAFDGSHLNQYLLETTNFQTFDVTKLIGHAARNKGMALFPRRINGEFAALSRWDNENISVARSTDIKKWDASVELPIPRQPWEFVKLGNCGPPIETPDGWLVLTHGVGAMREYSIGAVLLDLNDPSKMIGSLNEPLMSPTEEERDGYSPNVLYSCGALLHEDRLLFPYGCSDDSVRIALIDLPELMIRLRASR</sequence>
<evidence type="ECO:0000256" key="2">
    <source>
        <dbReference type="ARBA" id="ARBA00022679"/>
    </source>
</evidence>
<organism evidence="3">
    <name type="scientific">mine drainage metagenome</name>
    <dbReference type="NCBI Taxonomy" id="410659"/>
    <lineage>
        <taxon>unclassified sequences</taxon>
        <taxon>metagenomes</taxon>
        <taxon>ecological metagenomes</taxon>
    </lineage>
</organism>
<dbReference type="AlphaFoldDB" id="A0A1J5QLB9"/>
<accession>A0A1J5QLB9</accession>
<protein>
    <submittedName>
        <fullName evidence="3">Beta-1,4-mannooligosaccharide phosphorylase</fullName>
        <ecNumber evidence="3">2.4.1.319</ecNumber>
    </submittedName>
</protein>
<name>A0A1J5QLB9_9ZZZZ</name>
<evidence type="ECO:0000256" key="1">
    <source>
        <dbReference type="ARBA" id="ARBA00022676"/>
    </source>
</evidence>
<dbReference type="InterPro" id="IPR023296">
    <property type="entry name" value="Glyco_hydro_beta-prop_sf"/>
</dbReference>
<proteinExistence type="predicted"/>
<dbReference type="PANTHER" id="PTHR34106">
    <property type="entry name" value="GLYCOSIDASE"/>
    <property type="match status" value="1"/>
</dbReference>
<dbReference type="SUPFAM" id="SSF75005">
    <property type="entry name" value="Arabinanase/levansucrase/invertase"/>
    <property type="match status" value="1"/>
</dbReference>
<dbReference type="Gene3D" id="2.115.10.20">
    <property type="entry name" value="Glycosyl hydrolase domain, family 43"/>
    <property type="match status" value="1"/>
</dbReference>
<dbReference type="PANTHER" id="PTHR34106:SF4">
    <property type="entry name" value="BLL5143 PROTEIN"/>
    <property type="match status" value="1"/>
</dbReference>
<evidence type="ECO:0000313" key="3">
    <source>
        <dbReference type="EMBL" id="OIQ80727.1"/>
    </source>
</evidence>
<dbReference type="Pfam" id="PF04041">
    <property type="entry name" value="Glyco_hydro_130"/>
    <property type="match status" value="1"/>
</dbReference>
<dbReference type="GO" id="GO:0016757">
    <property type="term" value="F:glycosyltransferase activity"/>
    <property type="evidence" value="ECO:0007669"/>
    <property type="project" value="UniProtKB-KW"/>
</dbReference>
<dbReference type="EMBL" id="MLJW01001020">
    <property type="protein sequence ID" value="OIQ80727.1"/>
    <property type="molecule type" value="Genomic_DNA"/>
</dbReference>
<comment type="caution">
    <text evidence="3">The sequence shown here is derived from an EMBL/GenBank/DDBJ whole genome shotgun (WGS) entry which is preliminary data.</text>
</comment>
<dbReference type="InterPro" id="IPR007184">
    <property type="entry name" value="Mannoside_phosphorylase"/>
</dbReference>